<accession>A0A016VMI8</accession>
<organism evidence="1 2">
    <name type="scientific">Ancylostoma ceylanicum</name>
    <dbReference type="NCBI Taxonomy" id="53326"/>
    <lineage>
        <taxon>Eukaryota</taxon>
        <taxon>Metazoa</taxon>
        <taxon>Ecdysozoa</taxon>
        <taxon>Nematoda</taxon>
        <taxon>Chromadorea</taxon>
        <taxon>Rhabditida</taxon>
        <taxon>Rhabditina</taxon>
        <taxon>Rhabditomorpha</taxon>
        <taxon>Strongyloidea</taxon>
        <taxon>Ancylostomatidae</taxon>
        <taxon>Ancylostomatinae</taxon>
        <taxon>Ancylostoma</taxon>
    </lineage>
</organism>
<comment type="caution">
    <text evidence="1">The sequence shown here is derived from an EMBL/GenBank/DDBJ whole genome shotgun (WGS) entry which is preliminary data.</text>
</comment>
<evidence type="ECO:0000313" key="2">
    <source>
        <dbReference type="Proteomes" id="UP000024635"/>
    </source>
</evidence>
<reference evidence="2" key="1">
    <citation type="journal article" date="2015" name="Nat. Genet.">
        <title>The genome and transcriptome of the zoonotic hookworm Ancylostoma ceylanicum identify infection-specific gene families.</title>
        <authorList>
            <person name="Schwarz E.M."/>
            <person name="Hu Y."/>
            <person name="Antoshechkin I."/>
            <person name="Miller M.M."/>
            <person name="Sternberg P.W."/>
            <person name="Aroian R.V."/>
        </authorList>
    </citation>
    <scope>NUCLEOTIDE SEQUENCE</scope>
    <source>
        <strain evidence="2">HY135</strain>
    </source>
</reference>
<dbReference type="Proteomes" id="UP000024635">
    <property type="component" value="Unassembled WGS sequence"/>
</dbReference>
<dbReference type="EMBL" id="JARK01001343">
    <property type="protein sequence ID" value="EYC28511.1"/>
    <property type="molecule type" value="Genomic_DNA"/>
</dbReference>
<sequence length="74" mass="8796">MVLLRVAPFHVILWILPFVPRISVIFPISEYQRKVEVNRVEEREMGNKVRDQYHYLPYASFQKKKGFGSLCRTA</sequence>
<name>A0A016VMI8_9BILA</name>
<keyword evidence="2" id="KW-1185">Reference proteome</keyword>
<dbReference type="AlphaFoldDB" id="A0A016VMI8"/>
<evidence type="ECO:0000313" key="1">
    <source>
        <dbReference type="EMBL" id="EYC28511.1"/>
    </source>
</evidence>
<protein>
    <submittedName>
        <fullName evidence="1">Uncharacterized protein</fullName>
    </submittedName>
</protein>
<proteinExistence type="predicted"/>
<gene>
    <name evidence="1" type="primary">Acey_s0007.g3263</name>
    <name evidence="1" type="ORF">Y032_0007g3263</name>
</gene>